<feature type="compositionally biased region" description="Acidic residues" evidence="1">
    <location>
        <begin position="218"/>
        <end position="228"/>
    </location>
</feature>
<proteinExistence type="predicted"/>
<feature type="compositionally biased region" description="Basic and acidic residues" evidence="1">
    <location>
        <begin position="229"/>
        <end position="239"/>
    </location>
</feature>
<reference evidence="2 3" key="1">
    <citation type="submission" date="2016-07" db="EMBL/GenBank/DDBJ databases">
        <title>Pervasive Adenine N6-methylation of Active Genes in Fungi.</title>
        <authorList>
            <consortium name="DOE Joint Genome Institute"/>
            <person name="Mondo S.J."/>
            <person name="Dannebaum R.O."/>
            <person name="Kuo R.C."/>
            <person name="Labutti K."/>
            <person name="Haridas S."/>
            <person name="Kuo A."/>
            <person name="Salamov A."/>
            <person name="Ahrendt S.R."/>
            <person name="Lipzen A."/>
            <person name="Sullivan W."/>
            <person name="Andreopoulos W.B."/>
            <person name="Clum A."/>
            <person name="Lindquist E."/>
            <person name="Daum C."/>
            <person name="Ramamoorthy G.K."/>
            <person name="Gryganskyi A."/>
            <person name="Culley D."/>
            <person name="Magnuson J.K."/>
            <person name="James T.Y."/>
            <person name="O'Malley M.A."/>
            <person name="Stajich J.E."/>
            <person name="Spatafora J.W."/>
            <person name="Visel A."/>
            <person name="Grigoriev I.V."/>
        </authorList>
    </citation>
    <scope>NUCLEOTIDE SEQUENCE [LARGE SCALE GENOMIC DNA]</scope>
    <source>
        <strain evidence="2 3">CBS 115471</strain>
    </source>
</reference>
<organism evidence="2 3">
    <name type="scientific">Clohesyomyces aquaticus</name>
    <dbReference type="NCBI Taxonomy" id="1231657"/>
    <lineage>
        <taxon>Eukaryota</taxon>
        <taxon>Fungi</taxon>
        <taxon>Dikarya</taxon>
        <taxon>Ascomycota</taxon>
        <taxon>Pezizomycotina</taxon>
        <taxon>Dothideomycetes</taxon>
        <taxon>Pleosporomycetidae</taxon>
        <taxon>Pleosporales</taxon>
        <taxon>Lindgomycetaceae</taxon>
        <taxon>Clohesyomyces</taxon>
    </lineage>
</organism>
<evidence type="ECO:0000256" key="1">
    <source>
        <dbReference type="SAM" id="MobiDB-lite"/>
    </source>
</evidence>
<feature type="compositionally biased region" description="Polar residues" evidence="1">
    <location>
        <begin position="158"/>
        <end position="183"/>
    </location>
</feature>
<feature type="region of interest" description="Disordered" evidence="1">
    <location>
        <begin position="1"/>
        <end position="33"/>
    </location>
</feature>
<dbReference type="EMBL" id="MCFA01000014">
    <property type="protein sequence ID" value="ORY17063.1"/>
    <property type="molecule type" value="Genomic_DNA"/>
</dbReference>
<accession>A0A1Y2A3G3</accession>
<dbReference type="Proteomes" id="UP000193144">
    <property type="component" value="Unassembled WGS sequence"/>
</dbReference>
<protein>
    <submittedName>
        <fullName evidence="2">Uncharacterized protein</fullName>
    </submittedName>
</protein>
<evidence type="ECO:0000313" key="2">
    <source>
        <dbReference type="EMBL" id="ORY17063.1"/>
    </source>
</evidence>
<name>A0A1Y2A3G3_9PLEO</name>
<evidence type="ECO:0000313" key="3">
    <source>
        <dbReference type="Proteomes" id="UP000193144"/>
    </source>
</evidence>
<feature type="region of interest" description="Disordered" evidence="1">
    <location>
        <begin position="118"/>
        <end position="183"/>
    </location>
</feature>
<gene>
    <name evidence="2" type="ORF">BCR34DRAFT_583830</name>
</gene>
<feature type="compositionally biased region" description="Low complexity" evidence="1">
    <location>
        <begin position="138"/>
        <end position="154"/>
    </location>
</feature>
<dbReference type="AlphaFoldDB" id="A0A1Y2A3G3"/>
<keyword evidence="3" id="KW-1185">Reference proteome</keyword>
<feature type="region of interest" description="Disordered" evidence="1">
    <location>
        <begin position="195"/>
        <end position="239"/>
    </location>
</feature>
<comment type="caution">
    <text evidence="2">The sequence shown here is derived from an EMBL/GenBank/DDBJ whole genome shotgun (WGS) entry which is preliminary data.</text>
</comment>
<sequence>MAPKKTKRSGDDQPGSLQYLRANGPYTDEELNDHSGTLLAGKEVPNSVKECEDELNIIKTRLDFTFRSGGGMPRGVWHDRSEVLRERIGCLRTNTQLVPQGYPLQPPHSAQQNSFHYQQHQTQTPHASLYQPPTGASGYQQVYQQGPQGYMQPPQHFPLQNISQDQQSDTQMHYPSFNQQPTQRYTVTQYDQTFQGHMPPLQQSSHKRTPQENPFQQEQEDAGSEDGDGCDHHLGRPDRECRRGACRKRIHKEENHGGNYLDCLTCKAKLGWT</sequence>